<dbReference type="Pfam" id="PF00178">
    <property type="entry name" value="Ets"/>
    <property type="match status" value="1"/>
</dbReference>
<feature type="domain" description="ETS" evidence="4">
    <location>
        <begin position="90"/>
        <end position="169"/>
    </location>
</feature>
<evidence type="ECO:0000256" key="3">
    <source>
        <dbReference type="RuleBase" id="RU004019"/>
    </source>
</evidence>
<proteinExistence type="inferred from homology"/>
<dbReference type="InterPro" id="IPR036388">
    <property type="entry name" value="WH-like_DNA-bd_sf"/>
</dbReference>
<comment type="caution">
    <text evidence="5">The sequence shown here is derived from an EMBL/GenBank/DDBJ whole genome shotgun (WGS) entry which is preliminary data.</text>
</comment>
<dbReference type="InterPro" id="IPR046328">
    <property type="entry name" value="ETS_fam"/>
</dbReference>
<comment type="similarity">
    <text evidence="1 3">Belongs to the ETS family.</text>
</comment>
<evidence type="ECO:0000259" key="4">
    <source>
        <dbReference type="PROSITE" id="PS50061"/>
    </source>
</evidence>
<dbReference type="PRINTS" id="PR00454">
    <property type="entry name" value="ETSDOMAIN"/>
</dbReference>
<dbReference type="Gene3D" id="1.10.10.10">
    <property type="entry name" value="Winged helix-like DNA-binding domain superfamily/Winged helix DNA-binding domain"/>
    <property type="match status" value="1"/>
</dbReference>
<dbReference type="EMBL" id="QNGE01002114">
    <property type="protein sequence ID" value="KAA3676189.1"/>
    <property type="molecule type" value="Genomic_DNA"/>
</dbReference>
<dbReference type="GO" id="GO:0000981">
    <property type="term" value="F:DNA-binding transcription factor activity, RNA polymerase II-specific"/>
    <property type="evidence" value="ECO:0007669"/>
    <property type="project" value="TreeGrafter"/>
</dbReference>
<dbReference type="GO" id="GO:0043565">
    <property type="term" value="F:sequence-specific DNA binding"/>
    <property type="evidence" value="ECO:0007669"/>
    <property type="project" value="InterPro"/>
</dbReference>
<evidence type="ECO:0000256" key="2">
    <source>
        <dbReference type="ARBA" id="ARBA00023125"/>
    </source>
</evidence>
<keyword evidence="3" id="KW-0539">Nucleus</keyword>
<dbReference type="PROSITE" id="PS50061">
    <property type="entry name" value="ETS_DOMAIN_3"/>
    <property type="match status" value="1"/>
</dbReference>
<name>A0A5J4NLE7_9TREM</name>
<evidence type="ECO:0000313" key="5">
    <source>
        <dbReference type="EMBL" id="KAA3676189.1"/>
    </source>
</evidence>
<evidence type="ECO:0000256" key="1">
    <source>
        <dbReference type="ARBA" id="ARBA00005562"/>
    </source>
</evidence>
<dbReference type="GO" id="GO:0030154">
    <property type="term" value="P:cell differentiation"/>
    <property type="evidence" value="ECO:0007669"/>
    <property type="project" value="TreeGrafter"/>
</dbReference>
<dbReference type="SUPFAM" id="SSF46785">
    <property type="entry name" value="Winged helix' DNA-binding domain"/>
    <property type="match status" value="1"/>
</dbReference>
<dbReference type="Proteomes" id="UP000324629">
    <property type="component" value="Unassembled WGS sequence"/>
</dbReference>
<sequence>MVMYGMFVRRSTVLENLQTFIYVVLDERNATKTIFGCLQARCSPYDFSKVSKDYQLTSQEEQVGKSVSGNNTITDSSTLGIVNYIHGRRRHLLQFIMKILDEQHPCVKWVDKDKRAFHISVPEDLARLWGEYKKNKRMTFASLTRSLRLYCTSGKLKRLPGGHHHYRLLCLDEEMQSEMDQS</sequence>
<dbReference type="GO" id="GO:0005634">
    <property type="term" value="C:nucleus"/>
    <property type="evidence" value="ECO:0007669"/>
    <property type="project" value="UniProtKB-SubCell"/>
</dbReference>
<evidence type="ECO:0000313" key="6">
    <source>
        <dbReference type="Proteomes" id="UP000324629"/>
    </source>
</evidence>
<accession>A0A5J4NLE7</accession>
<comment type="subcellular location">
    <subcellularLocation>
        <location evidence="3">Nucleus</location>
    </subcellularLocation>
</comment>
<gene>
    <name evidence="5" type="ORF">DEA37_0006835</name>
</gene>
<keyword evidence="2 3" id="KW-0238">DNA-binding</keyword>
<organism evidence="5 6">
    <name type="scientific">Paragonimus westermani</name>
    <dbReference type="NCBI Taxonomy" id="34504"/>
    <lineage>
        <taxon>Eukaryota</taxon>
        <taxon>Metazoa</taxon>
        <taxon>Spiralia</taxon>
        <taxon>Lophotrochozoa</taxon>
        <taxon>Platyhelminthes</taxon>
        <taxon>Trematoda</taxon>
        <taxon>Digenea</taxon>
        <taxon>Plagiorchiida</taxon>
        <taxon>Troglotremata</taxon>
        <taxon>Troglotrematidae</taxon>
        <taxon>Paragonimus</taxon>
    </lineage>
</organism>
<dbReference type="InterPro" id="IPR036390">
    <property type="entry name" value="WH_DNA-bd_sf"/>
</dbReference>
<keyword evidence="6" id="KW-1185">Reference proteome</keyword>
<reference evidence="5 6" key="1">
    <citation type="journal article" date="2019" name="Gigascience">
        <title>Whole-genome sequence of the oriental lung fluke Paragonimus westermani.</title>
        <authorList>
            <person name="Oey H."/>
            <person name="Zakrzewski M."/>
            <person name="Narain K."/>
            <person name="Devi K.R."/>
            <person name="Agatsuma T."/>
            <person name="Nawaratna S."/>
            <person name="Gobert G.N."/>
            <person name="Jones M.K."/>
            <person name="Ragan M.A."/>
            <person name="McManus D.P."/>
            <person name="Krause L."/>
        </authorList>
    </citation>
    <scope>NUCLEOTIDE SEQUENCE [LARGE SCALE GENOMIC DNA]</scope>
    <source>
        <strain evidence="5 6">IND2009</strain>
    </source>
</reference>
<dbReference type="SMART" id="SM00413">
    <property type="entry name" value="ETS"/>
    <property type="match status" value="1"/>
</dbReference>
<dbReference type="InterPro" id="IPR000418">
    <property type="entry name" value="Ets_dom"/>
</dbReference>
<dbReference type="AlphaFoldDB" id="A0A5J4NLE7"/>
<dbReference type="PANTHER" id="PTHR11849">
    <property type="entry name" value="ETS"/>
    <property type="match status" value="1"/>
</dbReference>
<protein>
    <recommendedName>
        <fullName evidence="4">ETS domain-containing protein</fullName>
    </recommendedName>
</protein>